<gene>
    <name evidence="3" type="ORF">GOP47_0016033</name>
</gene>
<dbReference type="OrthoDB" id="1898211at2759"/>
<dbReference type="EMBL" id="JABFUD020000015">
    <property type="protein sequence ID" value="KAI5069732.1"/>
    <property type="molecule type" value="Genomic_DNA"/>
</dbReference>
<organism evidence="3 4">
    <name type="scientific">Adiantum capillus-veneris</name>
    <name type="common">Maidenhair fern</name>
    <dbReference type="NCBI Taxonomy" id="13818"/>
    <lineage>
        <taxon>Eukaryota</taxon>
        <taxon>Viridiplantae</taxon>
        <taxon>Streptophyta</taxon>
        <taxon>Embryophyta</taxon>
        <taxon>Tracheophyta</taxon>
        <taxon>Polypodiopsida</taxon>
        <taxon>Polypodiidae</taxon>
        <taxon>Polypodiales</taxon>
        <taxon>Pteridineae</taxon>
        <taxon>Pteridaceae</taxon>
        <taxon>Vittarioideae</taxon>
        <taxon>Adiantum</taxon>
    </lineage>
</organism>
<comment type="caution">
    <text evidence="3">The sequence shown here is derived from an EMBL/GenBank/DDBJ whole genome shotgun (WGS) entry which is preliminary data.</text>
</comment>
<dbReference type="PANTHER" id="PTHR33492:SF4">
    <property type="entry name" value="OS02G0174300 PROTEIN"/>
    <property type="match status" value="1"/>
</dbReference>
<dbReference type="Proteomes" id="UP000886520">
    <property type="component" value="Chromosome 15"/>
</dbReference>
<dbReference type="PANTHER" id="PTHR33492">
    <property type="entry name" value="OSJNBA0043A12.37 PROTEIN-RELATED"/>
    <property type="match status" value="1"/>
</dbReference>
<evidence type="ECO:0000313" key="4">
    <source>
        <dbReference type="Proteomes" id="UP000886520"/>
    </source>
</evidence>
<feature type="compositionally biased region" description="Polar residues" evidence="1">
    <location>
        <begin position="88"/>
        <end position="97"/>
    </location>
</feature>
<evidence type="ECO:0000256" key="1">
    <source>
        <dbReference type="SAM" id="MobiDB-lite"/>
    </source>
</evidence>
<dbReference type="AlphaFoldDB" id="A0A9D4ULK6"/>
<evidence type="ECO:0000259" key="2">
    <source>
        <dbReference type="PROSITE" id="PS50090"/>
    </source>
</evidence>
<keyword evidence="4" id="KW-1185">Reference proteome</keyword>
<feature type="region of interest" description="Disordered" evidence="1">
    <location>
        <begin position="82"/>
        <end position="104"/>
    </location>
</feature>
<feature type="domain" description="Myb-like" evidence="2">
    <location>
        <begin position="122"/>
        <end position="191"/>
    </location>
</feature>
<evidence type="ECO:0000313" key="3">
    <source>
        <dbReference type="EMBL" id="KAI5069732.1"/>
    </source>
</evidence>
<accession>A0A9D4ULK6</accession>
<dbReference type="Pfam" id="PF13837">
    <property type="entry name" value="Myb_DNA-bind_4"/>
    <property type="match status" value="1"/>
</dbReference>
<dbReference type="InterPro" id="IPR044822">
    <property type="entry name" value="Myb_DNA-bind_4"/>
</dbReference>
<sequence>MEIMIEGKPAEDLKLPISSLGIPGRQEHLLHSVDFSSNGFAERASDEHANSAIKEGANGVSKELLASRVGFMNGLASDKSPPGVLNIEMNSTPSPQSDKCAHEHQMDAFKQEETPQSDEKETAHHRQGNWVYAEILILLEAKAKEYGFPCGESKRSRLSADDKWKQVAEYCKSKGVQRTKEQCRVKWDNMMPDYRKVRDYDEQKEASAPSYFQMDVWERRMKLLPSNMDAEIYHRIASIQSNKPTKGGLKREAREKRPLDLSNLLTPSQPTKRLSNGLEGVDFEGERPRLADLVGKHIASSAPRKRRRRRAPEMVFSLEKRVEPMPKIDLRMEPVVRTDLQMQNDSSTEDDAAVVSSRSQQGTPAAACMYAERSSFLPAHQTPINESRDVLPVPYRSQNPLQQAASVIVERGNSSSVLEGPPVKGSWLQETKDITQKHEAANQVEDRKDARHRELMALEREKLAVFREATFAIANAMTNAMAVFSKVAEELLLRRG</sequence>
<dbReference type="PROSITE" id="PS50090">
    <property type="entry name" value="MYB_LIKE"/>
    <property type="match status" value="1"/>
</dbReference>
<dbReference type="InterPro" id="IPR001005">
    <property type="entry name" value="SANT/Myb"/>
</dbReference>
<proteinExistence type="predicted"/>
<dbReference type="Gene3D" id="1.10.10.60">
    <property type="entry name" value="Homeodomain-like"/>
    <property type="match status" value="1"/>
</dbReference>
<protein>
    <recommendedName>
        <fullName evidence="2">Myb-like domain-containing protein</fullName>
    </recommendedName>
</protein>
<reference evidence="3" key="1">
    <citation type="submission" date="2021-01" db="EMBL/GenBank/DDBJ databases">
        <title>Adiantum capillus-veneris genome.</title>
        <authorList>
            <person name="Fang Y."/>
            <person name="Liao Q."/>
        </authorList>
    </citation>
    <scope>NUCLEOTIDE SEQUENCE</scope>
    <source>
        <strain evidence="3">H3</strain>
        <tissue evidence="3">Leaf</tissue>
    </source>
</reference>
<name>A0A9D4ULK6_ADICA</name>